<name>A0A3M7TY09_9BACI</name>
<feature type="transmembrane region" description="Helical" evidence="1">
    <location>
        <begin position="6"/>
        <end position="30"/>
    </location>
</feature>
<feature type="transmembrane region" description="Helical" evidence="1">
    <location>
        <begin position="82"/>
        <end position="105"/>
    </location>
</feature>
<evidence type="ECO:0000313" key="3">
    <source>
        <dbReference type="Proteomes" id="UP000278746"/>
    </source>
</evidence>
<protein>
    <submittedName>
        <fullName evidence="2">Uncharacterized protein</fullName>
    </submittedName>
</protein>
<dbReference type="AlphaFoldDB" id="A0A3M7TY09"/>
<sequence length="127" mass="14872">MINEATLIVALVFLFLLIFASVGYLFFIIIERIRMTKLKTTLYITGLMIVSFLFSVAIYHFIVSPLVDPSNVYIENLRNYSFYYVIGWNAYFAVLTVILLLLAVGHHIYAVKKDKEYFEQKRLREQS</sequence>
<comment type="caution">
    <text evidence="2">The sequence shown here is derived from an EMBL/GenBank/DDBJ whole genome shotgun (WGS) entry which is preliminary data.</text>
</comment>
<evidence type="ECO:0000256" key="1">
    <source>
        <dbReference type="SAM" id="Phobius"/>
    </source>
</evidence>
<keyword evidence="1" id="KW-1133">Transmembrane helix</keyword>
<reference evidence="2 3" key="1">
    <citation type="submission" date="2018-10" db="EMBL/GenBank/DDBJ databases">
        <title>Bacillus Keqinensis sp. nov., a moderately halophilic bacterium isolated from a saline-alkaline lake.</title>
        <authorList>
            <person name="Wang H."/>
        </authorList>
    </citation>
    <scope>NUCLEOTIDE SEQUENCE [LARGE SCALE GENOMIC DNA]</scope>
    <source>
        <strain evidence="2 3">KQ-3</strain>
    </source>
</reference>
<proteinExistence type="predicted"/>
<dbReference type="EMBL" id="RHIB01000001">
    <property type="protein sequence ID" value="RNA70466.1"/>
    <property type="molecule type" value="Genomic_DNA"/>
</dbReference>
<dbReference type="Proteomes" id="UP000278746">
    <property type="component" value="Unassembled WGS sequence"/>
</dbReference>
<keyword evidence="3" id="KW-1185">Reference proteome</keyword>
<keyword evidence="1" id="KW-0472">Membrane</keyword>
<keyword evidence="1" id="KW-0812">Transmembrane</keyword>
<dbReference type="RefSeq" id="WP_122898289.1">
    <property type="nucleotide sequence ID" value="NZ_RHIB01000001.1"/>
</dbReference>
<organism evidence="2 3">
    <name type="scientific">Alteribacter keqinensis</name>
    <dbReference type="NCBI Taxonomy" id="2483800"/>
    <lineage>
        <taxon>Bacteria</taxon>
        <taxon>Bacillati</taxon>
        <taxon>Bacillota</taxon>
        <taxon>Bacilli</taxon>
        <taxon>Bacillales</taxon>
        <taxon>Bacillaceae</taxon>
        <taxon>Alteribacter</taxon>
    </lineage>
</organism>
<evidence type="ECO:0000313" key="2">
    <source>
        <dbReference type="EMBL" id="RNA70466.1"/>
    </source>
</evidence>
<feature type="transmembrane region" description="Helical" evidence="1">
    <location>
        <begin position="42"/>
        <end position="62"/>
    </location>
</feature>
<gene>
    <name evidence="2" type="ORF">EBO34_11250</name>
</gene>
<accession>A0A3M7TY09</accession>
<dbReference type="OrthoDB" id="2881432at2"/>